<name>A0A4R2RUW1_9FIRM</name>
<dbReference type="InterPro" id="IPR043129">
    <property type="entry name" value="ATPase_NBD"/>
</dbReference>
<gene>
    <name evidence="1" type="ORF">EDD73_1053</name>
</gene>
<dbReference type="RefSeq" id="WP_165876294.1">
    <property type="nucleotide sequence ID" value="NZ_JAOQNU010000005.1"/>
</dbReference>
<dbReference type="Gene3D" id="3.30.1490.300">
    <property type="match status" value="1"/>
</dbReference>
<dbReference type="PIRSF" id="PIRSF019169">
    <property type="entry name" value="PilM"/>
    <property type="match status" value="1"/>
</dbReference>
<comment type="caution">
    <text evidence="1">The sequence shown here is derived from an EMBL/GenBank/DDBJ whole genome shotgun (WGS) entry which is preliminary data.</text>
</comment>
<dbReference type="InterPro" id="IPR050696">
    <property type="entry name" value="FtsA/MreB"/>
</dbReference>
<sequence>MLSFFKPSSAVGLEFDTGCIRVVELKGTRKNPVLVAAGLVPIPDTAVVEGIVQETGVVATALKQLWAKVGIRNKEVILGIFNKGVFLRPVNLPKVPVAKIPQLLRYQSEEYFPIPFAELVMDFAVIGEAEKAEGNALDLLLVASRLENQRSCYSALANAEIVPKVVEASPIALLHATGEEEKKGVSVYIDIANGQTALMITIEGIPRYLRQIPLGVQQMIKMMDSICLDEVASTAEIEVVQSNESSTVSLWAQELSDQLRATIQFFLSKNNLSEINRIILSGRGAKIPEVAEEVGQAMAVPVTSARPLSQIPLPHTVPGFDLVREAPEFAVCLGLALRGLED</sequence>
<dbReference type="Pfam" id="PF11104">
    <property type="entry name" value="PilM_2"/>
    <property type="match status" value="1"/>
</dbReference>
<protein>
    <submittedName>
        <fullName evidence="1">Type IV pilus assembly protein PilM</fullName>
    </submittedName>
</protein>
<dbReference type="EMBL" id="SLXT01000005">
    <property type="protein sequence ID" value="TCP67108.1"/>
    <property type="molecule type" value="Genomic_DNA"/>
</dbReference>
<evidence type="ECO:0000313" key="1">
    <source>
        <dbReference type="EMBL" id="TCP67108.1"/>
    </source>
</evidence>
<reference evidence="1 2" key="1">
    <citation type="submission" date="2019-03" db="EMBL/GenBank/DDBJ databases">
        <title>Genomic Encyclopedia of Type Strains, Phase IV (KMG-IV): sequencing the most valuable type-strain genomes for metagenomic binning, comparative biology and taxonomic classification.</title>
        <authorList>
            <person name="Goeker M."/>
        </authorList>
    </citation>
    <scope>NUCLEOTIDE SEQUENCE [LARGE SCALE GENOMIC DNA]</scope>
    <source>
        <strain evidence="1 2">DSM 11170</strain>
    </source>
</reference>
<accession>A0A4R2RUW1</accession>
<dbReference type="InterPro" id="IPR005883">
    <property type="entry name" value="PilM"/>
</dbReference>
<keyword evidence="2" id="KW-1185">Reference proteome</keyword>
<dbReference type="CDD" id="cd24049">
    <property type="entry name" value="ASKHA_NBD_PilM"/>
    <property type="match status" value="1"/>
</dbReference>
<dbReference type="NCBIfam" id="TIGR01175">
    <property type="entry name" value="pilM"/>
    <property type="match status" value="1"/>
</dbReference>
<proteinExistence type="predicted"/>
<evidence type="ECO:0000313" key="2">
    <source>
        <dbReference type="Proteomes" id="UP000294813"/>
    </source>
</evidence>
<dbReference type="SUPFAM" id="SSF53067">
    <property type="entry name" value="Actin-like ATPase domain"/>
    <property type="match status" value="2"/>
</dbReference>
<dbReference type="Gene3D" id="3.30.420.40">
    <property type="match status" value="2"/>
</dbReference>
<organism evidence="1 2">
    <name type="scientific">Heliophilum fasciatum</name>
    <dbReference type="NCBI Taxonomy" id="35700"/>
    <lineage>
        <taxon>Bacteria</taxon>
        <taxon>Bacillati</taxon>
        <taxon>Bacillota</taxon>
        <taxon>Clostridia</taxon>
        <taxon>Eubacteriales</taxon>
        <taxon>Heliobacteriaceae</taxon>
        <taxon>Heliophilum</taxon>
    </lineage>
</organism>
<dbReference type="Proteomes" id="UP000294813">
    <property type="component" value="Unassembled WGS sequence"/>
</dbReference>
<dbReference type="PANTHER" id="PTHR32432">
    <property type="entry name" value="CELL DIVISION PROTEIN FTSA-RELATED"/>
    <property type="match status" value="1"/>
</dbReference>
<dbReference type="AlphaFoldDB" id="A0A4R2RUW1"/>
<dbReference type="PANTHER" id="PTHR32432:SF3">
    <property type="entry name" value="ETHANOLAMINE UTILIZATION PROTEIN EUTJ"/>
    <property type="match status" value="1"/>
</dbReference>